<dbReference type="GO" id="GO:0005975">
    <property type="term" value="P:carbohydrate metabolic process"/>
    <property type="evidence" value="ECO:0007669"/>
    <property type="project" value="InterPro"/>
</dbReference>
<evidence type="ECO:0000313" key="8">
    <source>
        <dbReference type="EMBL" id="PWI75044.1"/>
    </source>
</evidence>
<dbReference type="Gene3D" id="3.20.20.80">
    <property type="entry name" value="Glycosidases"/>
    <property type="match status" value="1"/>
</dbReference>
<evidence type="ECO:0000256" key="4">
    <source>
        <dbReference type="SAM" id="MobiDB-lite"/>
    </source>
</evidence>
<dbReference type="InterPro" id="IPR013783">
    <property type="entry name" value="Ig-like_fold"/>
</dbReference>
<dbReference type="GO" id="GO:0004553">
    <property type="term" value="F:hydrolase activity, hydrolyzing O-glycosyl compounds"/>
    <property type="evidence" value="ECO:0007669"/>
    <property type="project" value="InterPro"/>
</dbReference>
<evidence type="ECO:0000259" key="6">
    <source>
        <dbReference type="Pfam" id="PF02836"/>
    </source>
</evidence>
<dbReference type="InterPro" id="IPR006104">
    <property type="entry name" value="Glyco_hydro_2_N"/>
</dbReference>
<evidence type="ECO:0000256" key="3">
    <source>
        <dbReference type="ARBA" id="ARBA00023295"/>
    </source>
</evidence>
<protein>
    <submittedName>
        <fullName evidence="8">Glycoside hydrolase family 2</fullName>
    </submittedName>
</protein>
<dbReference type="Pfam" id="PF02837">
    <property type="entry name" value="Glyco_hydro_2_N"/>
    <property type="match status" value="1"/>
</dbReference>
<reference evidence="8 9" key="1">
    <citation type="journal article" date="2016" name="Front. Microbiol.">
        <title>Genome and transcriptome sequences reveal the specific parasitism of the nematophagous Purpureocillium lilacinum 36-1.</title>
        <authorList>
            <person name="Xie J."/>
            <person name="Li S."/>
            <person name="Mo C."/>
            <person name="Xiao X."/>
            <person name="Peng D."/>
            <person name="Wang G."/>
            <person name="Xiao Y."/>
        </authorList>
    </citation>
    <scope>NUCLEOTIDE SEQUENCE [LARGE SCALE GENOMIC DNA]</scope>
    <source>
        <strain evidence="8 9">36-1</strain>
    </source>
</reference>
<dbReference type="InterPro" id="IPR006102">
    <property type="entry name" value="Ig-like_GH2"/>
</dbReference>
<dbReference type="SUPFAM" id="SSF51445">
    <property type="entry name" value="(Trans)glycosidases"/>
    <property type="match status" value="1"/>
</dbReference>
<evidence type="ECO:0000313" key="9">
    <source>
        <dbReference type="Proteomes" id="UP000245956"/>
    </source>
</evidence>
<feature type="domain" description="Glycoside hydrolase family 2 catalytic" evidence="6">
    <location>
        <begin position="772"/>
        <end position="900"/>
    </location>
</feature>
<accession>A0A2U3EKK9</accession>
<proteinExistence type="inferred from homology"/>
<gene>
    <name evidence="8" type="ORF">PCL_05702</name>
</gene>
<evidence type="ECO:0000259" key="7">
    <source>
        <dbReference type="Pfam" id="PF02837"/>
    </source>
</evidence>
<dbReference type="EMBL" id="LCWV01000002">
    <property type="protein sequence ID" value="PWI75044.1"/>
    <property type="molecule type" value="Genomic_DNA"/>
</dbReference>
<dbReference type="InterPro" id="IPR017853">
    <property type="entry name" value="GH"/>
</dbReference>
<comment type="similarity">
    <text evidence="1">Belongs to the glycosyl hydrolase 2 family.</text>
</comment>
<evidence type="ECO:0000256" key="1">
    <source>
        <dbReference type="ARBA" id="ARBA00007401"/>
    </source>
</evidence>
<evidence type="ECO:0000256" key="2">
    <source>
        <dbReference type="ARBA" id="ARBA00022801"/>
    </source>
</evidence>
<dbReference type="InterPro" id="IPR051913">
    <property type="entry name" value="GH2_Domain-Containing"/>
</dbReference>
<dbReference type="Pfam" id="PF02836">
    <property type="entry name" value="Glyco_hydro_2_C"/>
    <property type="match status" value="1"/>
</dbReference>
<dbReference type="SUPFAM" id="SSF49303">
    <property type="entry name" value="beta-Galactosidase/glucuronidase domain"/>
    <property type="match status" value="1"/>
</dbReference>
<comment type="caution">
    <text evidence="8">The sequence shown here is derived from an EMBL/GenBank/DDBJ whole genome shotgun (WGS) entry which is preliminary data.</text>
</comment>
<sequence length="1045" mass="116539">MNIDELRVNLRRFSRSASEVEIHPRGMATLRIVQVMPTLCPFMVMVAVTEQTPEAQTGPAETSVRPDAMDRRSPALQSYLPNMHIHTVFFTAATGRPLRRATYCPARSQGATAPPGGWVSKTTQTQRRVSPARALSLRNPPALQRPAFSLSPQQHFDRSNVTMPRWATGRSGEPDPSRIPTPDCPGAVPVSPSWRRGAVEQASRQTPPAGARTCNVSFGLIRAAHRDSGRRPDVTGALQPRAIDGTVTEKNGLRDFRECSPPWIDGHDQFKGRLDVKEFSIDCSAYELAFLGAPVTEPVDSQAPLPSHPVSSILMRTPSFIFTPQWWKREEAQDLHSNLIPPPPRLVALRHITMQTSAPSYPRPDFERTRLKWQSLNGQWDFLFDDDDVGLTCRWAQTGVPDEVTLESQSSAQQTGATSDSDSIVQRIASGTQELFQGNVLARSAAAAHRKLAITVPFVFQCPASGINDRGVHEVLWYERQISDLRSSDEKSQGQRLLLRFGAVDYEATVWVDGRLVGSHRGGHVPFEIDITDAVDAIEAVDSSHRLTVRVYDSAYDLTQPRGKQYWGAKPESIFYTPSGGIWQSVWLEVVPPARLADSIHGTVIKSNDIESGTLGCHIAVQGRRAGQACQVEIEAAFAGVAVARSERRSLPKEKSYVDLVLGMRLGQDQLAKVPQTVLDEAPLGSDQCWRNGLALWSPEHPLLYDLTIRLLDASNNALDEVKTSTGMRSIDWTCGDGFWRLNDKPYFQALNLDQGYWKETFMTPPADDSTRIDIELAKRMGFNGCRKHQKVEDPTFYYWADRLGYLVWAEMANSYEFDPEYVGRFNQEWTESVRLAINHPSVVTWTPVNESWGYTSLSAKESTEQRDHIRAIYHLTKTLDPTRSINDNCGWEHVLTDLTTFHDYADGPELEKTCASRDLILGPKAGRDMFVGGAQHKEGAPIMCTEFGGVNIAPTAATQGDGDRDWGYTTASNAEDLLRRFERLVKAVTSGGICCAFVYTQLTDIEQEANGLYTFDRKEKLEAEKVKKVMDEAVQLFYDKVVNL</sequence>
<name>A0A2U3EKK9_PURLI</name>
<keyword evidence="3" id="KW-0326">Glycosidase</keyword>
<dbReference type="SUPFAM" id="SSF49785">
    <property type="entry name" value="Galactose-binding domain-like"/>
    <property type="match status" value="1"/>
</dbReference>
<dbReference type="InterPro" id="IPR006103">
    <property type="entry name" value="Glyco_hydro_2_cat"/>
</dbReference>
<feature type="domain" description="Glycosyl hydrolases family 2 sugar binding" evidence="7">
    <location>
        <begin position="475"/>
        <end position="551"/>
    </location>
</feature>
<evidence type="ECO:0000259" key="5">
    <source>
        <dbReference type="Pfam" id="PF00703"/>
    </source>
</evidence>
<feature type="region of interest" description="Disordered" evidence="4">
    <location>
        <begin position="106"/>
        <end position="133"/>
    </location>
</feature>
<keyword evidence="2 8" id="KW-0378">Hydrolase</keyword>
<dbReference type="Proteomes" id="UP000245956">
    <property type="component" value="Unassembled WGS sequence"/>
</dbReference>
<dbReference type="AlphaFoldDB" id="A0A2U3EKK9"/>
<organism evidence="8 9">
    <name type="scientific">Purpureocillium lilacinum</name>
    <name type="common">Paecilomyces lilacinus</name>
    <dbReference type="NCBI Taxonomy" id="33203"/>
    <lineage>
        <taxon>Eukaryota</taxon>
        <taxon>Fungi</taxon>
        <taxon>Dikarya</taxon>
        <taxon>Ascomycota</taxon>
        <taxon>Pezizomycotina</taxon>
        <taxon>Sordariomycetes</taxon>
        <taxon>Hypocreomycetidae</taxon>
        <taxon>Hypocreales</taxon>
        <taxon>Ophiocordycipitaceae</taxon>
        <taxon>Purpureocillium</taxon>
    </lineage>
</organism>
<dbReference type="Pfam" id="PF00703">
    <property type="entry name" value="Glyco_hydro_2"/>
    <property type="match status" value="1"/>
</dbReference>
<dbReference type="PANTHER" id="PTHR42732:SF4">
    <property type="entry name" value="BETA-MANNOSIDASE"/>
    <property type="match status" value="1"/>
</dbReference>
<dbReference type="Gene3D" id="2.60.120.260">
    <property type="entry name" value="Galactose-binding domain-like"/>
    <property type="match status" value="1"/>
</dbReference>
<feature type="domain" description="Glycoside hydrolase family 2 immunoglobulin-like beta-sandwich" evidence="5">
    <location>
        <begin position="695"/>
        <end position="729"/>
    </location>
</feature>
<dbReference type="InterPro" id="IPR036156">
    <property type="entry name" value="Beta-gal/glucu_dom_sf"/>
</dbReference>
<dbReference type="PANTHER" id="PTHR42732">
    <property type="entry name" value="BETA-GALACTOSIDASE"/>
    <property type="match status" value="1"/>
</dbReference>
<dbReference type="Gene3D" id="2.60.40.10">
    <property type="entry name" value="Immunoglobulins"/>
    <property type="match status" value="1"/>
</dbReference>
<dbReference type="InterPro" id="IPR008979">
    <property type="entry name" value="Galactose-bd-like_sf"/>
</dbReference>